<dbReference type="GO" id="GO:0003700">
    <property type="term" value="F:DNA-binding transcription factor activity"/>
    <property type="evidence" value="ECO:0007669"/>
    <property type="project" value="InterPro"/>
</dbReference>
<evidence type="ECO:0000313" key="4">
    <source>
        <dbReference type="Proteomes" id="UP000185604"/>
    </source>
</evidence>
<evidence type="ECO:0000256" key="1">
    <source>
        <dbReference type="ARBA" id="ARBA00023125"/>
    </source>
</evidence>
<gene>
    <name evidence="3" type="ORF">B4121_2228</name>
</gene>
<dbReference type="SMART" id="SM00422">
    <property type="entry name" value="HTH_MERR"/>
    <property type="match status" value="1"/>
</dbReference>
<dbReference type="CDD" id="cd01106">
    <property type="entry name" value="HTH_TipAL-Mta"/>
    <property type="match status" value="1"/>
</dbReference>
<dbReference type="Pfam" id="PF13411">
    <property type="entry name" value="MerR_1"/>
    <property type="match status" value="1"/>
</dbReference>
<accession>A0A7Z1B4F8</accession>
<dbReference type="AlphaFoldDB" id="A0A7Z1B4F8"/>
<dbReference type="InterPro" id="IPR000551">
    <property type="entry name" value="MerR-type_HTH_dom"/>
</dbReference>
<sequence length="244" mass="28534">MSNNMLTIGQLAKRTGVSIRTLRYYDKIGLLIPTDYKEGGHRLYSLDELSRLQQIQSLKFIGFSLKDIADLLKSQFIEEQQLSYSISFKKRELIAEQERIRQTIDQLDHMKTIISGYEKVDIKLFSFIIHSILFEEENFNEYSQAKGSIHNFRSSERANLDKEYFSLFMDLKELIANETNPESDEALKFIKQLVDISNRTLLKIDTAEIESTVQYNEPNILNPFTEEERAFLKNAFAYMSKLQE</sequence>
<dbReference type="GeneID" id="56669906"/>
<comment type="caution">
    <text evidence="3">The sequence shown here is derived from an EMBL/GenBank/DDBJ whole genome shotgun (WGS) entry which is preliminary data.</text>
</comment>
<protein>
    <submittedName>
        <fullName evidence="3">Transcriptional regulator MerR family</fullName>
    </submittedName>
</protein>
<dbReference type="PROSITE" id="PS50937">
    <property type="entry name" value="HTH_MERR_2"/>
    <property type="match status" value="1"/>
</dbReference>
<dbReference type="GO" id="GO:0003677">
    <property type="term" value="F:DNA binding"/>
    <property type="evidence" value="ECO:0007669"/>
    <property type="project" value="UniProtKB-KW"/>
</dbReference>
<organism evidence="3 4">
    <name type="scientific">Bacillus paralicheniformis</name>
    <dbReference type="NCBI Taxonomy" id="1648923"/>
    <lineage>
        <taxon>Bacteria</taxon>
        <taxon>Bacillati</taxon>
        <taxon>Bacillota</taxon>
        <taxon>Bacilli</taxon>
        <taxon>Bacillales</taxon>
        <taxon>Bacillaceae</taxon>
        <taxon>Bacillus</taxon>
    </lineage>
</organism>
<dbReference type="InterPro" id="IPR009061">
    <property type="entry name" value="DNA-bd_dom_put_sf"/>
</dbReference>
<reference evidence="3 4" key="1">
    <citation type="journal article" date="2016" name="Front. Microbiol.">
        <title>High-Level Heat Resistance of Spores of Bacillus amyloliquefaciens and Bacillus licheniformis Results from the Presence of a spoVA Operon in a Tn1546 Transposon.</title>
        <authorList>
            <person name="Berendsen E.M."/>
            <person name="Koning R.A."/>
            <person name="Boekhorst J."/>
            <person name="de Jong A."/>
            <person name="Kuipers O.P."/>
            <person name="Wells-Bennik M.H."/>
        </authorList>
    </citation>
    <scope>NUCLEOTIDE SEQUENCE [LARGE SCALE GENOMIC DNA]</scope>
    <source>
        <strain evidence="3 4">B4121</strain>
    </source>
</reference>
<dbReference type="PANTHER" id="PTHR30204:SF96">
    <property type="entry name" value="CHROMOSOME-ANCHORING PROTEIN RACA"/>
    <property type="match status" value="1"/>
</dbReference>
<keyword evidence="1" id="KW-0238">DNA-binding</keyword>
<dbReference type="PROSITE" id="PS00552">
    <property type="entry name" value="HTH_MERR_1"/>
    <property type="match status" value="1"/>
</dbReference>
<name>A0A7Z1B4F8_9BACI</name>
<dbReference type="SUPFAM" id="SSF46955">
    <property type="entry name" value="Putative DNA-binding domain"/>
    <property type="match status" value="1"/>
</dbReference>
<dbReference type="PRINTS" id="PR00040">
    <property type="entry name" value="HTHMERR"/>
</dbReference>
<dbReference type="EMBL" id="LKPO01000013">
    <property type="protein sequence ID" value="OLF93858.1"/>
    <property type="molecule type" value="Genomic_DNA"/>
</dbReference>
<dbReference type="Gene3D" id="1.10.1660.10">
    <property type="match status" value="1"/>
</dbReference>
<dbReference type="Proteomes" id="UP000185604">
    <property type="component" value="Unassembled WGS sequence"/>
</dbReference>
<dbReference type="PANTHER" id="PTHR30204">
    <property type="entry name" value="REDOX-CYCLING DRUG-SENSING TRANSCRIPTIONAL ACTIVATOR SOXR"/>
    <property type="match status" value="1"/>
</dbReference>
<dbReference type="Gene3D" id="6.10.250.360">
    <property type="match status" value="1"/>
</dbReference>
<evidence type="ECO:0000313" key="3">
    <source>
        <dbReference type="EMBL" id="OLF93858.1"/>
    </source>
</evidence>
<proteinExistence type="predicted"/>
<dbReference type="RefSeq" id="WP_023857692.1">
    <property type="nucleotide sequence ID" value="NZ_AP023088.1"/>
</dbReference>
<evidence type="ECO:0000259" key="2">
    <source>
        <dbReference type="PROSITE" id="PS50937"/>
    </source>
</evidence>
<feature type="domain" description="HTH merR-type" evidence="2">
    <location>
        <begin position="5"/>
        <end position="74"/>
    </location>
</feature>
<dbReference type="InterPro" id="IPR047057">
    <property type="entry name" value="MerR_fam"/>
</dbReference>